<dbReference type="Proteomes" id="UP001501469">
    <property type="component" value="Unassembled WGS sequence"/>
</dbReference>
<name>A0ABP7TLG9_9BACT</name>
<sequence>MQLSSMAKLASEVKSPAGAGRKRPQLNIPISRLEVDPLNPRISDDIKGGTQIDILKVLYEEFDLEEVAYSMAANGYFDEEPIVVVPKKLPKGFSVNKFPTIEAQQIEFERLIKDEELSFVVVEGNRRTATAKLLLDGKLRNTVGVDDDFPSPATTKIAGDLSIIPAILYMNRDEVSPYLGVRHIIGTKRWQAYAIAKYIAKYIENPIFAKIPLKQRIKNIQEQIGDRSDVIRDQYISYKLLEQAQEEPEINAKPVKSKFSLVGVALGSPAIREYIGLPALRLVDLSKPTVPTDKVENLVRLFLWIFGNGRDKSPLLTDSRKISSRLAPVLASEEATRFLVKNSDSESALDTAYEMSDGEKAYVTRKLEGAAKSISVSISYAYKYKNDKDIALAIKECSEAIEALKNSIR</sequence>
<protein>
    <recommendedName>
        <fullName evidence="3">ParB/Sulfiredoxin domain-containing protein</fullName>
    </recommendedName>
</protein>
<evidence type="ECO:0000313" key="1">
    <source>
        <dbReference type="EMBL" id="GAA4027987.1"/>
    </source>
</evidence>
<reference evidence="2" key="1">
    <citation type="journal article" date="2019" name="Int. J. Syst. Evol. Microbiol.">
        <title>The Global Catalogue of Microorganisms (GCM) 10K type strain sequencing project: providing services to taxonomists for standard genome sequencing and annotation.</title>
        <authorList>
            <consortium name="The Broad Institute Genomics Platform"/>
            <consortium name="The Broad Institute Genome Sequencing Center for Infectious Disease"/>
            <person name="Wu L."/>
            <person name="Ma J."/>
        </authorList>
    </citation>
    <scope>NUCLEOTIDE SEQUENCE [LARGE SCALE GENOMIC DNA]</scope>
    <source>
        <strain evidence="2">JCM 17225</strain>
    </source>
</reference>
<gene>
    <name evidence="1" type="ORF">GCM10022409_10020</name>
</gene>
<dbReference type="EMBL" id="BAABDK010000010">
    <property type="protein sequence ID" value="GAA4027987.1"/>
    <property type="molecule type" value="Genomic_DNA"/>
</dbReference>
<organism evidence="1 2">
    <name type="scientific">Hymenobacter glaciei</name>
    <dbReference type="NCBI Taxonomy" id="877209"/>
    <lineage>
        <taxon>Bacteria</taxon>
        <taxon>Pseudomonadati</taxon>
        <taxon>Bacteroidota</taxon>
        <taxon>Cytophagia</taxon>
        <taxon>Cytophagales</taxon>
        <taxon>Hymenobacteraceae</taxon>
        <taxon>Hymenobacter</taxon>
    </lineage>
</organism>
<evidence type="ECO:0000313" key="2">
    <source>
        <dbReference type="Proteomes" id="UP001501469"/>
    </source>
</evidence>
<proteinExistence type="predicted"/>
<accession>A0ABP7TLG9</accession>
<comment type="caution">
    <text evidence="1">The sequence shown here is derived from an EMBL/GenBank/DDBJ whole genome shotgun (WGS) entry which is preliminary data.</text>
</comment>
<keyword evidence="2" id="KW-1185">Reference proteome</keyword>
<evidence type="ECO:0008006" key="3">
    <source>
        <dbReference type="Google" id="ProtNLM"/>
    </source>
</evidence>